<evidence type="ECO:0000256" key="10">
    <source>
        <dbReference type="ARBA" id="ARBA00023180"/>
    </source>
</evidence>
<comment type="subcellular location">
    <subcellularLocation>
        <location evidence="1 11">Golgi apparatus membrane</location>
        <topology evidence="1 11">Single-pass type II membrane protein</topology>
    </subcellularLocation>
</comment>
<dbReference type="GO" id="GO:0016758">
    <property type="term" value="F:hexosyltransferase activity"/>
    <property type="evidence" value="ECO:0007669"/>
    <property type="project" value="InterPro"/>
</dbReference>
<feature type="non-terminal residue" evidence="12">
    <location>
        <position position="1"/>
    </location>
</feature>
<evidence type="ECO:0000256" key="2">
    <source>
        <dbReference type="ARBA" id="ARBA00008661"/>
    </source>
</evidence>
<dbReference type="GO" id="GO:0006493">
    <property type="term" value="P:protein O-linked glycosylation"/>
    <property type="evidence" value="ECO:0007669"/>
    <property type="project" value="TreeGrafter"/>
</dbReference>
<keyword evidence="9" id="KW-0472">Membrane</keyword>
<dbReference type="Pfam" id="PF01762">
    <property type="entry name" value="Galactosyl_T"/>
    <property type="match status" value="1"/>
</dbReference>
<accession>A0A482VDB6</accession>
<dbReference type="AlphaFoldDB" id="A0A482VDB6"/>
<evidence type="ECO:0000313" key="13">
    <source>
        <dbReference type="Proteomes" id="UP000292052"/>
    </source>
</evidence>
<protein>
    <recommendedName>
        <fullName evidence="11">Hexosyltransferase</fullName>
        <ecNumber evidence="11">2.4.1.-</ecNumber>
    </recommendedName>
</protein>
<keyword evidence="4" id="KW-0808">Transferase</keyword>
<keyword evidence="3 11" id="KW-0328">Glycosyltransferase</keyword>
<evidence type="ECO:0000256" key="7">
    <source>
        <dbReference type="ARBA" id="ARBA00022989"/>
    </source>
</evidence>
<evidence type="ECO:0000256" key="4">
    <source>
        <dbReference type="ARBA" id="ARBA00022679"/>
    </source>
</evidence>
<comment type="similarity">
    <text evidence="2 11">Belongs to the glycosyltransferase 31 family.</text>
</comment>
<proteinExistence type="inferred from homology"/>
<reference evidence="12 13" key="1">
    <citation type="submission" date="2017-03" db="EMBL/GenBank/DDBJ databases">
        <title>Genome of the blue death feigning beetle - Asbolus verrucosus.</title>
        <authorList>
            <person name="Rider S.D."/>
        </authorList>
    </citation>
    <scope>NUCLEOTIDE SEQUENCE [LARGE SCALE GENOMIC DNA]</scope>
    <source>
        <strain evidence="12">Butters</strain>
        <tissue evidence="12">Head and leg muscle</tissue>
    </source>
</reference>
<evidence type="ECO:0000256" key="9">
    <source>
        <dbReference type="ARBA" id="ARBA00023136"/>
    </source>
</evidence>
<keyword evidence="5" id="KW-0812">Transmembrane</keyword>
<sequence>DNVSFFFLLGEIRNNSLLQSKVELESKHFDDIIQERFIDHYNNLTLKSVNMLKLFNSHCSKSYKYLMKIDDDVFLNIDLVMEMLLQRKSATDVLVGKIINDTGPFRETGNKWYVPYEWYPEAKYPDYLCGPTYLMSADVVRKLYHCALETPIFYIEDVYVTGICAKKMGIVPKHDRLFTCHHLDMNFCHNRNLYSLHFRTPEDIRNSYRILKNNECPARIGWRVGRVRRVILVFVYSRETETVE</sequence>
<dbReference type="InterPro" id="IPR029044">
    <property type="entry name" value="Nucleotide-diphossugar_trans"/>
</dbReference>
<evidence type="ECO:0000313" key="12">
    <source>
        <dbReference type="EMBL" id="RZB41660.1"/>
    </source>
</evidence>
<dbReference type="OrthoDB" id="5512589at2759"/>
<dbReference type="Proteomes" id="UP000292052">
    <property type="component" value="Unassembled WGS sequence"/>
</dbReference>
<evidence type="ECO:0000256" key="1">
    <source>
        <dbReference type="ARBA" id="ARBA00004323"/>
    </source>
</evidence>
<keyword evidence="8 11" id="KW-0333">Golgi apparatus</keyword>
<dbReference type="EMBL" id="QDEB01112410">
    <property type="protein sequence ID" value="RZB41660.1"/>
    <property type="molecule type" value="Genomic_DNA"/>
</dbReference>
<evidence type="ECO:0000256" key="8">
    <source>
        <dbReference type="ARBA" id="ARBA00023034"/>
    </source>
</evidence>
<dbReference type="InterPro" id="IPR002659">
    <property type="entry name" value="Glyco_trans_31"/>
</dbReference>
<dbReference type="EC" id="2.4.1.-" evidence="11"/>
<comment type="caution">
    <text evidence="12">The sequence shown here is derived from an EMBL/GenBank/DDBJ whole genome shotgun (WGS) entry which is preliminary data.</text>
</comment>
<evidence type="ECO:0000256" key="3">
    <source>
        <dbReference type="ARBA" id="ARBA00022676"/>
    </source>
</evidence>
<gene>
    <name evidence="12" type="ORF">BDFB_011973</name>
</gene>
<dbReference type="Gene3D" id="3.90.550.50">
    <property type="match status" value="1"/>
</dbReference>
<dbReference type="PANTHER" id="PTHR11214">
    <property type="entry name" value="BETA-1,3-N-ACETYLGLUCOSAMINYLTRANSFERASE"/>
    <property type="match status" value="1"/>
</dbReference>
<keyword evidence="13" id="KW-1185">Reference proteome</keyword>
<keyword evidence="7" id="KW-1133">Transmembrane helix</keyword>
<evidence type="ECO:0000256" key="5">
    <source>
        <dbReference type="ARBA" id="ARBA00022692"/>
    </source>
</evidence>
<keyword evidence="10" id="KW-0325">Glycoprotein</keyword>
<dbReference type="PANTHER" id="PTHR11214:SF314">
    <property type="entry name" value="HEXOSYLTRANSFERASE"/>
    <property type="match status" value="1"/>
</dbReference>
<evidence type="ECO:0000256" key="11">
    <source>
        <dbReference type="RuleBase" id="RU363063"/>
    </source>
</evidence>
<evidence type="ECO:0000256" key="6">
    <source>
        <dbReference type="ARBA" id="ARBA00022968"/>
    </source>
</evidence>
<dbReference type="GO" id="GO:0000139">
    <property type="term" value="C:Golgi membrane"/>
    <property type="evidence" value="ECO:0007669"/>
    <property type="project" value="UniProtKB-SubCell"/>
</dbReference>
<keyword evidence="6" id="KW-0735">Signal-anchor</keyword>
<dbReference type="SUPFAM" id="SSF53448">
    <property type="entry name" value="Nucleotide-diphospho-sugar transferases"/>
    <property type="match status" value="1"/>
</dbReference>
<name>A0A482VDB6_ASBVE</name>
<organism evidence="12 13">
    <name type="scientific">Asbolus verrucosus</name>
    <name type="common">Desert ironclad beetle</name>
    <dbReference type="NCBI Taxonomy" id="1661398"/>
    <lineage>
        <taxon>Eukaryota</taxon>
        <taxon>Metazoa</taxon>
        <taxon>Ecdysozoa</taxon>
        <taxon>Arthropoda</taxon>
        <taxon>Hexapoda</taxon>
        <taxon>Insecta</taxon>
        <taxon>Pterygota</taxon>
        <taxon>Neoptera</taxon>
        <taxon>Endopterygota</taxon>
        <taxon>Coleoptera</taxon>
        <taxon>Polyphaga</taxon>
        <taxon>Cucujiformia</taxon>
        <taxon>Tenebrionidae</taxon>
        <taxon>Pimeliinae</taxon>
        <taxon>Asbolus</taxon>
    </lineage>
</organism>
<dbReference type="FunFam" id="3.90.550.50:FF:000001">
    <property type="entry name" value="Hexosyltransferase"/>
    <property type="match status" value="1"/>
</dbReference>